<dbReference type="Proteomes" id="UP001500668">
    <property type="component" value="Unassembled WGS sequence"/>
</dbReference>
<evidence type="ECO:0000313" key="1">
    <source>
        <dbReference type="EMBL" id="GAA0610744.1"/>
    </source>
</evidence>
<evidence type="ECO:0000313" key="2">
    <source>
        <dbReference type="Proteomes" id="UP001500668"/>
    </source>
</evidence>
<gene>
    <name evidence="1" type="ORF">GCM10010394_45790</name>
</gene>
<accession>A0ABP3RN66</accession>
<organism evidence="1 2">
    <name type="scientific">Streptomyces crystallinus</name>
    <dbReference type="NCBI Taxonomy" id="68191"/>
    <lineage>
        <taxon>Bacteria</taxon>
        <taxon>Bacillati</taxon>
        <taxon>Actinomycetota</taxon>
        <taxon>Actinomycetes</taxon>
        <taxon>Kitasatosporales</taxon>
        <taxon>Streptomycetaceae</taxon>
        <taxon>Streptomyces</taxon>
    </lineage>
</organism>
<sequence length="82" mass="8701">MDSRGKICRPSGEWASPSATILCAGMFDRGLPSKVMRPPEGLSSPDSVRRVVVLPAPLVPMSVTTWPASTVKEIPLTASILP</sequence>
<proteinExistence type="predicted"/>
<reference evidence="2" key="1">
    <citation type="journal article" date="2019" name="Int. J. Syst. Evol. Microbiol.">
        <title>The Global Catalogue of Microorganisms (GCM) 10K type strain sequencing project: providing services to taxonomists for standard genome sequencing and annotation.</title>
        <authorList>
            <consortium name="The Broad Institute Genomics Platform"/>
            <consortium name="The Broad Institute Genome Sequencing Center for Infectious Disease"/>
            <person name="Wu L."/>
            <person name="Ma J."/>
        </authorList>
    </citation>
    <scope>NUCLEOTIDE SEQUENCE [LARGE SCALE GENOMIC DNA]</scope>
    <source>
        <strain evidence="2">JCM 5067</strain>
    </source>
</reference>
<protein>
    <submittedName>
        <fullName evidence="1">Uncharacterized protein</fullName>
    </submittedName>
</protein>
<comment type="caution">
    <text evidence="1">The sequence shown here is derived from an EMBL/GenBank/DDBJ whole genome shotgun (WGS) entry which is preliminary data.</text>
</comment>
<dbReference type="EMBL" id="BAAACA010000031">
    <property type="protein sequence ID" value="GAA0610744.1"/>
    <property type="molecule type" value="Genomic_DNA"/>
</dbReference>
<keyword evidence="2" id="KW-1185">Reference proteome</keyword>
<name>A0ABP3RN66_9ACTN</name>